<organism evidence="3 4">
    <name type="scientific">Brassica napus</name>
    <name type="common">Rape</name>
    <dbReference type="NCBI Taxonomy" id="3708"/>
    <lineage>
        <taxon>Eukaryota</taxon>
        <taxon>Viridiplantae</taxon>
        <taxon>Streptophyta</taxon>
        <taxon>Embryophyta</taxon>
        <taxon>Tracheophyta</taxon>
        <taxon>Spermatophyta</taxon>
        <taxon>Magnoliopsida</taxon>
        <taxon>eudicotyledons</taxon>
        <taxon>Gunneridae</taxon>
        <taxon>Pentapetalae</taxon>
        <taxon>rosids</taxon>
        <taxon>malvids</taxon>
        <taxon>Brassicales</taxon>
        <taxon>Brassicaceae</taxon>
        <taxon>Brassiceae</taxon>
        <taxon>Brassica</taxon>
    </lineage>
</organism>
<feature type="compositionally biased region" description="Basic and acidic residues" evidence="2">
    <location>
        <begin position="491"/>
        <end position="503"/>
    </location>
</feature>
<feature type="coiled-coil region" evidence="1">
    <location>
        <begin position="379"/>
        <end position="420"/>
    </location>
</feature>
<keyword evidence="4" id="KW-1185">Reference proteome</keyword>
<accession>A0A078IF61</accession>
<proteinExistence type="predicted"/>
<evidence type="ECO:0000256" key="1">
    <source>
        <dbReference type="SAM" id="Coils"/>
    </source>
</evidence>
<dbReference type="EMBL" id="LK032748">
    <property type="protein sequence ID" value="CDY47994.1"/>
    <property type="molecule type" value="Genomic_DNA"/>
</dbReference>
<gene>
    <name evidence="3" type="primary">BnaA05g36310D</name>
    <name evidence="3" type="ORF">GSBRNA2T00088631001</name>
</gene>
<dbReference type="AlphaFoldDB" id="A0A078IF61"/>
<dbReference type="Proteomes" id="UP000028999">
    <property type="component" value="Unassembled WGS sequence"/>
</dbReference>
<name>A0A078IF61_BRANA</name>
<evidence type="ECO:0000313" key="4">
    <source>
        <dbReference type="Proteomes" id="UP000028999"/>
    </source>
</evidence>
<reference evidence="3 4" key="1">
    <citation type="journal article" date="2014" name="Science">
        <title>Plant genetics. Early allopolyploid evolution in the post-Neolithic Brassica napus oilseed genome.</title>
        <authorList>
            <person name="Chalhoub B."/>
            <person name="Denoeud F."/>
            <person name="Liu S."/>
            <person name="Parkin I.A."/>
            <person name="Tang H."/>
            <person name="Wang X."/>
            <person name="Chiquet J."/>
            <person name="Belcram H."/>
            <person name="Tong C."/>
            <person name="Samans B."/>
            <person name="Correa M."/>
            <person name="Da Silva C."/>
            <person name="Just J."/>
            <person name="Falentin C."/>
            <person name="Koh C.S."/>
            <person name="Le Clainche I."/>
            <person name="Bernard M."/>
            <person name="Bento P."/>
            <person name="Noel B."/>
            <person name="Labadie K."/>
            <person name="Alberti A."/>
            <person name="Charles M."/>
            <person name="Arnaud D."/>
            <person name="Guo H."/>
            <person name="Daviaud C."/>
            <person name="Alamery S."/>
            <person name="Jabbari K."/>
            <person name="Zhao M."/>
            <person name="Edger P.P."/>
            <person name="Chelaifa H."/>
            <person name="Tack D."/>
            <person name="Lassalle G."/>
            <person name="Mestiri I."/>
            <person name="Schnel N."/>
            <person name="Le Paslier M.C."/>
            <person name="Fan G."/>
            <person name="Renault V."/>
            <person name="Bayer P.E."/>
            <person name="Golicz A.A."/>
            <person name="Manoli S."/>
            <person name="Lee T.H."/>
            <person name="Thi V.H."/>
            <person name="Chalabi S."/>
            <person name="Hu Q."/>
            <person name="Fan C."/>
            <person name="Tollenaere R."/>
            <person name="Lu Y."/>
            <person name="Battail C."/>
            <person name="Shen J."/>
            <person name="Sidebottom C.H."/>
            <person name="Wang X."/>
            <person name="Canaguier A."/>
            <person name="Chauveau A."/>
            <person name="Berard A."/>
            <person name="Deniot G."/>
            <person name="Guan M."/>
            <person name="Liu Z."/>
            <person name="Sun F."/>
            <person name="Lim Y.P."/>
            <person name="Lyons E."/>
            <person name="Town C.D."/>
            <person name="Bancroft I."/>
            <person name="Wang X."/>
            <person name="Meng J."/>
            <person name="Ma J."/>
            <person name="Pires J.C."/>
            <person name="King G.J."/>
            <person name="Brunel D."/>
            <person name="Delourme R."/>
            <person name="Renard M."/>
            <person name="Aury J.M."/>
            <person name="Adams K.L."/>
            <person name="Batley J."/>
            <person name="Snowdon R.J."/>
            <person name="Tost J."/>
            <person name="Edwards D."/>
            <person name="Zhou Y."/>
            <person name="Hua W."/>
            <person name="Sharpe A.G."/>
            <person name="Paterson A.H."/>
            <person name="Guan C."/>
            <person name="Wincker P."/>
        </authorList>
    </citation>
    <scope>NUCLEOTIDE SEQUENCE [LARGE SCALE GENOMIC DNA]</scope>
    <source>
        <strain evidence="4">cv. Darmor-bzh</strain>
    </source>
</reference>
<dbReference type="OMA" id="WHTADIS"/>
<dbReference type="PANTHER" id="PTHR31099">
    <property type="entry name" value="OS06G0165300 PROTEIN"/>
    <property type="match status" value="1"/>
</dbReference>
<dbReference type="PANTHER" id="PTHR31099:SF30">
    <property type="entry name" value="BNAA05G36310D PROTEIN"/>
    <property type="match status" value="1"/>
</dbReference>
<evidence type="ECO:0000256" key="2">
    <source>
        <dbReference type="SAM" id="MobiDB-lite"/>
    </source>
</evidence>
<dbReference type="Gramene" id="CDY47994">
    <property type="protein sequence ID" value="CDY47994"/>
    <property type="gene ID" value="GSBRNA2T00088631001"/>
</dbReference>
<evidence type="ECO:0000313" key="3">
    <source>
        <dbReference type="EMBL" id="CDY47994.1"/>
    </source>
</evidence>
<sequence length="515" mass="57159">MKSEPDFASGSSLIGVRVRSRCKIGDEVYESMNSSGSSPGLSAEIEEIKNAGMRETSPLPEGGGSLPVGPISEIGVEEVAFWRQKFYLSENLVIRIPGPLDTVSDFRAVSRAVNISPGQLNPPAWRILIAMQNLGDLEGLVVGVAEVLYCYSVFPLNGGERSYHLHPRSGMLPVQELSRSEKKHHPVFEGIWASKFAFMSLPGFSSTWHTADISRADFSSGRHVIEQMLGLPVDPCEISFLVSEEALDRCSIRALEVMAARKAVIHRLVPARGSNIQFTRSGKNQAAPIVAPLSSKKRSKASVFKPSLSASRSCSKAQASLNSKVFPMTPTRPSLDEDTSKVVCSLQGDVIQGRMKNRSATKAERDALAIRLREEKDAILAKDEEIDAWKLKVQDLDEERERLKAEDVSLRRRLEDKEEEICELRHAAEVFDADKIKVVNDAKVVVRWELMQEWLDDQTDRWDPITSFEQYKVVKISEDEFLGLPPPSFEYKPKVPGSDEMKGASEPPADDPPIN</sequence>
<keyword evidence="1" id="KW-0175">Coiled coil</keyword>
<dbReference type="PaxDb" id="3708-A0A078IF61"/>
<protein>
    <submittedName>
        <fullName evidence="3">BnaA05g36310D protein</fullName>
    </submittedName>
</protein>
<feature type="region of interest" description="Disordered" evidence="2">
    <location>
        <begin position="483"/>
        <end position="515"/>
    </location>
</feature>